<dbReference type="Pfam" id="PF13612">
    <property type="entry name" value="DDE_Tnp_1_3"/>
    <property type="match status" value="1"/>
</dbReference>
<dbReference type="NCBIfam" id="NF033520">
    <property type="entry name" value="transpos_IS982"/>
    <property type="match status" value="1"/>
</dbReference>
<dbReference type="AlphaFoldDB" id="A0A9X2V7K2"/>
<dbReference type="Proteomes" id="UP001155144">
    <property type="component" value="Unassembled WGS sequence"/>
</dbReference>
<protein>
    <submittedName>
        <fullName evidence="2">Transposase</fullName>
    </submittedName>
</protein>
<proteinExistence type="predicted"/>
<sequence>MDTAIITTYCLADDWLQARHHQESSQRKVRDAEIITAAIVAARFFGGNFETAQDLLKGPSYFGSRLSRSRFNRRLHALDSVLESFFEWLGRVHRAVGDEDIFLIDSCPVEVCDNIRIDRCRIYPKTATDDAYRGYNSSKRRYFYGLKVHMVTTAEGNPVEVSLTPGSCNDTKHLRTFELDLPEGSVLYGDKASGEYFTEDLLADACSIGLLPHRKKNSTRSVPAYVEYVQQVYRKKISGRVQRAFPPAPEVDSRGHRPRFRAEGVSVRACLQHRCAPIGRNLGYL</sequence>
<gene>
    <name evidence="2" type="ORF">GGP45_003114</name>
</gene>
<accession>A0A9X2V7K2</accession>
<feature type="domain" description="Transposase DDE" evidence="1">
    <location>
        <begin position="100"/>
        <end position="222"/>
    </location>
</feature>
<name>A0A9X2V7K2_9BACT</name>
<evidence type="ECO:0000313" key="3">
    <source>
        <dbReference type="Proteomes" id="UP001155144"/>
    </source>
</evidence>
<organism evidence="2 3">
    <name type="scientific">Salinibacter ruber</name>
    <dbReference type="NCBI Taxonomy" id="146919"/>
    <lineage>
        <taxon>Bacteria</taxon>
        <taxon>Pseudomonadati</taxon>
        <taxon>Rhodothermota</taxon>
        <taxon>Rhodothermia</taxon>
        <taxon>Rhodothermales</taxon>
        <taxon>Salinibacteraceae</taxon>
        <taxon>Salinibacter</taxon>
    </lineage>
</organism>
<evidence type="ECO:0000259" key="1">
    <source>
        <dbReference type="Pfam" id="PF13612"/>
    </source>
</evidence>
<dbReference type="EMBL" id="JANUBL010000009">
    <property type="protein sequence ID" value="MCS4122747.1"/>
    <property type="molecule type" value="Genomic_DNA"/>
</dbReference>
<evidence type="ECO:0000313" key="2">
    <source>
        <dbReference type="EMBL" id="MCS4122747.1"/>
    </source>
</evidence>
<reference evidence="2" key="1">
    <citation type="submission" date="2022-08" db="EMBL/GenBank/DDBJ databases">
        <title>Genomic Encyclopedia of Type Strains, Phase V (KMG-V): Genome sequencing to study the core and pangenomes of soil and plant-associated prokaryotes.</title>
        <authorList>
            <person name="Whitman W."/>
        </authorList>
    </citation>
    <scope>NUCLEOTIDE SEQUENCE</scope>
    <source>
        <strain evidence="2">SP3026</strain>
    </source>
</reference>
<dbReference type="InterPro" id="IPR025668">
    <property type="entry name" value="Tnp_DDE_dom"/>
</dbReference>
<comment type="caution">
    <text evidence="2">The sequence shown here is derived from an EMBL/GenBank/DDBJ whole genome shotgun (WGS) entry which is preliminary data.</text>
</comment>